<protein>
    <submittedName>
        <fullName evidence="1">Uncharacterized protein</fullName>
    </submittedName>
</protein>
<keyword evidence="2" id="KW-1185">Reference proteome</keyword>
<evidence type="ECO:0000313" key="1">
    <source>
        <dbReference type="EMBL" id="MCE7026944.1"/>
    </source>
</evidence>
<name>A0A9X1NZD1_9HYPH</name>
<dbReference type="EMBL" id="JAJUWU010000003">
    <property type="protein sequence ID" value="MCE7026944.1"/>
    <property type="molecule type" value="Genomic_DNA"/>
</dbReference>
<dbReference type="AlphaFoldDB" id="A0A9X1NZD1"/>
<reference evidence="1" key="1">
    <citation type="submission" date="2022-01" db="EMBL/GenBank/DDBJ databases">
        <title>Jiella avicenniae sp. nov., a novel endophytic bacterium isolated from bark of Avicennia marina.</title>
        <authorList>
            <person name="Tuo L."/>
        </authorList>
    </citation>
    <scope>NUCLEOTIDE SEQUENCE</scope>
    <source>
        <strain evidence="1">CBK1P-4</strain>
    </source>
</reference>
<gene>
    <name evidence="1" type="ORF">LZD57_02980</name>
</gene>
<proteinExistence type="predicted"/>
<comment type="caution">
    <text evidence="1">The sequence shown here is derived from an EMBL/GenBank/DDBJ whole genome shotgun (WGS) entry which is preliminary data.</text>
</comment>
<dbReference type="RefSeq" id="WP_233717638.1">
    <property type="nucleotide sequence ID" value="NZ_JAJUWU010000003.1"/>
</dbReference>
<sequence length="208" mass="23637">MIDGPEGPDVRKPRFLILDNTPISLLGCIEALDWLFRPGCEVTITDMVVAEAVRDPGSDRDPRRATRTYVAAWLEKNSHRVTILATSEGEKYRREMLLWERAGKPKDLRPSWTDRGERSLLSAVQDLKRALQFDEDIIVIVDDRNARDAVRAIRADLTIMGTRTFVRWMDEDFGVPGADTAWHAFRMATDDTADHGEGEDPLFVRSKP</sequence>
<dbReference type="Proteomes" id="UP001139035">
    <property type="component" value="Unassembled WGS sequence"/>
</dbReference>
<organism evidence="1 2">
    <name type="scientific">Jiella avicenniae</name>
    <dbReference type="NCBI Taxonomy" id="2907202"/>
    <lineage>
        <taxon>Bacteria</taxon>
        <taxon>Pseudomonadati</taxon>
        <taxon>Pseudomonadota</taxon>
        <taxon>Alphaproteobacteria</taxon>
        <taxon>Hyphomicrobiales</taxon>
        <taxon>Aurantimonadaceae</taxon>
        <taxon>Jiella</taxon>
    </lineage>
</organism>
<accession>A0A9X1NZD1</accession>
<evidence type="ECO:0000313" key="2">
    <source>
        <dbReference type="Proteomes" id="UP001139035"/>
    </source>
</evidence>